<evidence type="ECO:0000313" key="2">
    <source>
        <dbReference type="Proteomes" id="UP000190626"/>
    </source>
</evidence>
<dbReference type="Proteomes" id="UP000190626">
    <property type="component" value="Unassembled WGS sequence"/>
</dbReference>
<name>A0A1V4HSA3_9BACL</name>
<gene>
    <name evidence="1" type="ORF">BC351_00740</name>
</gene>
<dbReference type="EMBL" id="MBTG01000001">
    <property type="protein sequence ID" value="OPH61800.1"/>
    <property type="molecule type" value="Genomic_DNA"/>
</dbReference>
<sequence>MNKQELHKFVYGELTKEEAKLLYQGKGNYKGWRCPEIGDGLVIMRKNGNEFKAFSGASPEEWVKECWIELKQKIDEAESK</sequence>
<accession>A0A1V4HSA3</accession>
<organism evidence="1 2">
    <name type="scientific">Paenibacillus ferrarius</name>
    <dbReference type="NCBI Taxonomy" id="1469647"/>
    <lineage>
        <taxon>Bacteria</taxon>
        <taxon>Bacillati</taxon>
        <taxon>Bacillota</taxon>
        <taxon>Bacilli</taxon>
        <taxon>Bacillales</taxon>
        <taxon>Paenibacillaceae</taxon>
        <taxon>Paenibacillus</taxon>
    </lineage>
</organism>
<evidence type="ECO:0000313" key="1">
    <source>
        <dbReference type="EMBL" id="OPH61800.1"/>
    </source>
</evidence>
<proteinExistence type="predicted"/>
<dbReference type="STRING" id="1469647.BC351_00740"/>
<reference evidence="2" key="1">
    <citation type="submission" date="2016-07" db="EMBL/GenBank/DDBJ databases">
        <authorList>
            <person name="Florea S."/>
            <person name="Webb J.S."/>
            <person name="Jaromczyk J."/>
            <person name="Schardl C.L."/>
        </authorList>
    </citation>
    <scope>NUCLEOTIDE SEQUENCE [LARGE SCALE GENOMIC DNA]</scope>
    <source>
        <strain evidence="2">CY1</strain>
    </source>
</reference>
<protein>
    <submittedName>
        <fullName evidence="1">Uncharacterized protein</fullName>
    </submittedName>
</protein>
<dbReference type="OrthoDB" id="9952879at2"/>
<dbReference type="RefSeq" id="WP_079408799.1">
    <property type="nucleotide sequence ID" value="NZ_MBTG01000001.1"/>
</dbReference>
<dbReference type="AlphaFoldDB" id="A0A1V4HSA3"/>
<comment type="caution">
    <text evidence="1">The sequence shown here is derived from an EMBL/GenBank/DDBJ whole genome shotgun (WGS) entry which is preliminary data.</text>
</comment>
<keyword evidence="2" id="KW-1185">Reference proteome</keyword>